<accession>A0A917YF13</accession>
<dbReference type="EMBL" id="BMMM01000030">
    <property type="protein sequence ID" value="GGN94457.1"/>
    <property type="molecule type" value="Genomic_DNA"/>
</dbReference>
<dbReference type="InterPro" id="IPR025351">
    <property type="entry name" value="Pvc16_N"/>
</dbReference>
<reference evidence="2 3" key="1">
    <citation type="journal article" date="2014" name="Int. J. Syst. Evol. Microbiol.">
        <title>Complete genome sequence of Corynebacterium casei LMG S-19264T (=DSM 44701T), isolated from a smear-ripened cheese.</title>
        <authorList>
            <consortium name="US DOE Joint Genome Institute (JGI-PGF)"/>
            <person name="Walter F."/>
            <person name="Albersmeier A."/>
            <person name="Kalinowski J."/>
            <person name="Ruckert C."/>
        </authorList>
    </citation>
    <scope>NUCLEOTIDE SEQUENCE [LARGE SCALE GENOMIC DNA]</scope>
    <source>
        <strain evidence="2 3">CGMCC 4.7111</strain>
    </source>
</reference>
<evidence type="ECO:0000313" key="3">
    <source>
        <dbReference type="Proteomes" id="UP000600365"/>
    </source>
</evidence>
<gene>
    <name evidence="2" type="ORF">GCM10011579_093960</name>
</gene>
<comment type="caution">
    <text evidence="2">The sequence shown here is derived from an EMBL/GenBank/DDBJ whole genome shotgun (WGS) entry which is preliminary data.</text>
</comment>
<dbReference type="Gene3D" id="2.60.40.1120">
    <property type="entry name" value="Carboxypeptidase-like, regulatory domain"/>
    <property type="match status" value="1"/>
</dbReference>
<dbReference type="Pfam" id="PF14065">
    <property type="entry name" value="Pvc16_N"/>
    <property type="match status" value="1"/>
</dbReference>
<dbReference type="SUPFAM" id="SSF49464">
    <property type="entry name" value="Carboxypeptidase regulatory domain-like"/>
    <property type="match status" value="1"/>
</dbReference>
<dbReference type="AlphaFoldDB" id="A0A917YF13"/>
<protein>
    <recommendedName>
        <fullName evidence="1">Pvc16 N-terminal domain-containing protein</fullName>
    </recommendedName>
</protein>
<feature type="domain" description="Pvc16 N-terminal" evidence="1">
    <location>
        <begin position="5"/>
        <end position="172"/>
    </location>
</feature>
<dbReference type="InterPro" id="IPR008969">
    <property type="entry name" value="CarboxyPept-like_regulatory"/>
</dbReference>
<dbReference type="Proteomes" id="UP000600365">
    <property type="component" value="Unassembled WGS sequence"/>
</dbReference>
<evidence type="ECO:0000313" key="2">
    <source>
        <dbReference type="EMBL" id="GGN94457.1"/>
    </source>
</evidence>
<sequence>MFHDLDSTLTRLLHDAPAAELPELRAADVSFETPDRAFGPANATVDLFLYEVWENREIRDPVPVVERVGNTFVRSRPPLRADCSYIVTTWASGAIGAARVAAEHQLLGQALGWVSRFPRIPEAYLQGVLASPRRVYPLPTMIAQLDPNQHAGDFWAAMGIAPRPAFYLTVTTELPVGFPVEGPLVTTAVVNYQQDTDAGTRETLVDFGGTVRTAAGDPVAGAWVRLDPIGRTETSDADGRFTFTRVVPAPGFTLRARALGLGDVRRDVDVPQQSGEFDLQFA</sequence>
<name>A0A917YF13_9ACTN</name>
<evidence type="ECO:0000259" key="1">
    <source>
        <dbReference type="Pfam" id="PF14065"/>
    </source>
</evidence>
<organism evidence="2 3">
    <name type="scientific">Streptomyces albiflavescens</name>
    <dbReference type="NCBI Taxonomy" id="1623582"/>
    <lineage>
        <taxon>Bacteria</taxon>
        <taxon>Bacillati</taxon>
        <taxon>Actinomycetota</taxon>
        <taxon>Actinomycetes</taxon>
        <taxon>Kitasatosporales</taxon>
        <taxon>Streptomycetaceae</taxon>
        <taxon>Streptomyces</taxon>
    </lineage>
</organism>
<dbReference type="RefSeq" id="WP_189192302.1">
    <property type="nucleotide sequence ID" value="NZ_BMMM01000030.1"/>
</dbReference>
<proteinExistence type="predicted"/>
<keyword evidence="3" id="KW-1185">Reference proteome</keyword>
<dbReference type="Pfam" id="PF13620">
    <property type="entry name" value="CarboxypepD_reg"/>
    <property type="match status" value="1"/>
</dbReference>